<keyword evidence="1" id="KW-0812">Transmembrane</keyword>
<keyword evidence="4" id="KW-1185">Reference proteome</keyword>
<dbReference type="EMBL" id="LSRX01000429">
    <property type="protein sequence ID" value="OLP97539.1"/>
    <property type="molecule type" value="Genomic_DNA"/>
</dbReference>
<gene>
    <name evidence="3" type="primary">DNAJB8</name>
    <name evidence="3" type="ORF">AK812_SmicGene20125</name>
</gene>
<protein>
    <submittedName>
        <fullName evidence="3">DnaJ-like subfamily B member 8</fullName>
    </submittedName>
</protein>
<dbReference type="InterPro" id="IPR001623">
    <property type="entry name" value="DnaJ_domain"/>
</dbReference>
<evidence type="ECO:0000256" key="1">
    <source>
        <dbReference type="SAM" id="Phobius"/>
    </source>
</evidence>
<accession>A0A1Q9DQT3</accession>
<feature type="transmembrane region" description="Helical" evidence="1">
    <location>
        <begin position="20"/>
        <end position="37"/>
    </location>
</feature>
<feature type="domain" description="J" evidence="2">
    <location>
        <begin position="68"/>
        <end position="136"/>
    </location>
</feature>
<dbReference type="GO" id="GO:0051087">
    <property type="term" value="F:protein-folding chaperone binding"/>
    <property type="evidence" value="ECO:0007669"/>
    <property type="project" value="TreeGrafter"/>
</dbReference>
<organism evidence="3 4">
    <name type="scientific">Symbiodinium microadriaticum</name>
    <name type="common">Dinoflagellate</name>
    <name type="synonym">Zooxanthella microadriatica</name>
    <dbReference type="NCBI Taxonomy" id="2951"/>
    <lineage>
        <taxon>Eukaryota</taxon>
        <taxon>Sar</taxon>
        <taxon>Alveolata</taxon>
        <taxon>Dinophyceae</taxon>
        <taxon>Suessiales</taxon>
        <taxon>Symbiodiniaceae</taxon>
        <taxon>Symbiodinium</taxon>
    </lineage>
</organism>
<keyword evidence="1" id="KW-1133">Transmembrane helix</keyword>
<comment type="caution">
    <text evidence="3">The sequence shown here is derived from an EMBL/GenBank/DDBJ whole genome shotgun (WGS) entry which is preliminary data.</text>
</comment>
<dbReference type="GO" id="GO:0005737">
    <property type="term" value="C:cytoplasm"/>
    <property type="evidence" value="ECO:0007669"/>
    <property type="project" value="TreeGrafter"/>
</dbReference>
<dbReference type="PROSITE" id="PS50076">
    <property type="entry name" value="DNAJ_2"/>
    <property type="match status" value="1"/>
</dbReference>
<dbReference type="GO" id="GO:0044183">
    <property type="term" value="F:protein folding chaperone"/>
    <property type="evidence" value="ECO:0007669"/>
    <property type="project" value="TreeGrafter"/>
</dbReference>
<dbReference type="InterPro" id="IPR018253">
    <property type="entry name" value="DnaJ_domain_CS"/>
</dbReference>
<dbReference type="Gene3D" id="1.10.287.110">
    <property type="entry name" value="DnaJ domain"/>
    <property type="match status" value="1"/>
</dbReference>
<dbReference type="InterPro" id="IPR036869">
    <property type="entry name" value="J_dom_sf"/>
</dbReference>
<dbReference type="Pfam" id="PF00226">
    <property type="entry name" value="DnaJ"/>
    <property type="match status" value="1"/>
</dbReference>
<keyword evidence="1" id="KW-0472">Membrane</keyword>
<dbReference type="GO" id="GO:0051082">
    <property type="term" value="F:unfolded protein binding"/>
    <property type="evidence" value="ECO:0007669"/>
    <property type="project" value="TreeGrafter"/>
</dbReference>
<dbReference type="OMA" id="AKTEWHR"/>
<proteinExistence type="predicted"/>
<dbReference type="CDD" id="cd06257">
    <property type="entry name" value="DnaJ"/>
    <property type="match status" value="1"/>
</dbReference>
<dbReference type="PANTHER" id="PTHR43948:SF10">
    <property type="entry name" value="MRJ, ISOFORM E"/>
    <property type="match status" value="1"/>
</dbReference>
<evidence type="ECO:0000259" key="2">
    <source>
        <dbReference type="PROSITE" id="PS50076"/>
    </source>
</evidence>
<dbReference type="Proteomes" id="UP000186817">
    <property type="component" value="Unassembled WGS sequence"/>
</dbReference>
<sequence length="383" mass="42160">MARIRTAREALLAESNEHALLDTAGIIAFFATITIVVDFAGHFSPHLVNVLNKMAKVVLVAIIAVEFSWWANFGPLAYDTDHDEEGRRIGEQQALRHHPDKNPDNVAEATAKFKLVSEAYSVLNDPAKRAAYDGGSLSGDSGAEPAFTMSMAQNLFKDVFGEDFANRLAAAAGDASSAVADTIDRVAESETFRKAKSATVLGLHKVGETVGSAPVVRNAVAAHLGSVTDHANSQVADKERSEALSRKALEHCRARLEEHKEAVTRTQGAREGRQMNWWDNMWEWVHGEQAAADRRYDREAANETKKLQTQLLWAKTEWHRAVSDLAQARRMAMEAEEKELNTMKDGVSWQDAADAGAFFVNSFFSRSSAPSGHVVKAQRRTCR</sequence>
<dbReference type="GO" id="GO:0005634">
    <property type="term" value="C:nucleus"/>
    <property type="evidence" value="ECO:0007669"/>
    <property type="project" value="TreeGrafter"/>
</dbReference>
<evidence type="ECO:0000313" key="4">
    <source>
        <dbReference type="Proteomes" id="UP000186817"/>
    </source>
</evidence>
<dbReference type="OrthoDB" id="424103at2759"/>
<dbReference type="PANTHER" id="PTHR43948">
    <property type="entry name" value="DNAJ HOMOLOG SUBFAMILY B"/>
    <property type="match status" value="1"/>
</dbReference>
<name>A0A1Q9DQT3_SYMMI</name>
<reference evidence="3 4" key="1">
    <citation type="submission" date="2016-02" db="EMBL/GenBank/DDBJ databases">
        <title>Genome analysis of coral dinoflagellate symbionts highlights evolutionary adaptations to a symbiotic lifestyle.</title>
        <authorList>
            <person name="Aranda M."/>
            <person name="Li Y."/>
            <person name="Liew Y.J."/>
            <person name="Baumgarten S."/>
            <person name="Simakov O."/>
            <person name="Wilson M."/>
            <person name="Piel J."/>
            <person name="Ashoor H."/>
            <person name="Bougouffa S."/>
            <person name="Bajic V.B."/>
            <person name="Ryu T."/>
            <person name="Ravasi T."/>
            <person name="Bayer T."/>
            <person name="Micklem G."/>
            <person name="Kim H."/>
            <person name="Bhak J."/>
            <person name="Lajeunesse T.C."/>
            <person name="Voolstra C.R."/>
        </authorList>
    </citation>
    <scope>NUCLEOTIDE SEQUENCE [LARGE SCALE GENOMIC DNA]</scope>
    <source>
        <strain evidence="3 4">CCMP2467</strain>
    </source>
</reference>
<dbReference type="PRINTS" id="PR00625">
    <property type="entry name" value="JDOMAIN"/>
</dbReference>
<evidence type="ECO:0000313" key="3">
    <source>
        <dbReference type="EMBL" id="OLP97539.1"/>
    </source>
</evidence>
<dbReference type="SUPFAM" id="SSF46565">
    <property type="entry name" value="Chaperone J-domain"/>
    <property type="match status" value="1"/>
</dbReference>
<dbReference type="AlphaFoldDB" id="A0A1Q9DQT3"/>
<dbReference type="PROSITE" id="PS00636">
    <property type="entry name" value="DNAJ_1"/>
    <property type="match status" value="1"/>
</dbReference>